<reference evidence="2 3" key="1">
    <citation type="submission" date="2017-12" db="EMBL/GenBank/DDBJ databases">
        <title>Sequencing, de novo assembly and annotation of complete genome of a new Thraustochytrid species, strain FCC1311.</title>
        <authorList>
            <person name="Sedici K."/>
            <person name="Godart F."/>
            <person name="Aiese Cigliano R."/>
            <person name="Sanseverino W."/>
            <person name="Barakat M."/>
            <person name="Ortet P."/>
            <person name="Marechal E."/>
            <person name="Cagnac O."/>
            <person name="Amato A."/>
        </authorList>
    </citation>
    <scope>NUCLEOTIDE SEQUENCE [LARGE SCALE GENOMIC DNA]</scope>
</reference>
<keyword evidence="1" id="KW-0472">Membrane</keyword>
<accession>A0A2R5GS52</accession>
<gene>
    <name evidence="2" type="ORF">FCC1311_088132</name>
</gene>
<dbReference type="Proteomes" id="UP000241890">
    <property type="component" value="Unassembled WGS sequence"/>
</dbReference>
<keyword evidence="1" id="KW-0812">Transmembrane</keyword>
<proteinExistence type="predicted"/>
<organism evidence="2 3">
    <name type="scientific">Hondaea fermentalgiana</name>
    <dbReference type="NCBI Taxonomy" id="2315210"/>
    <lineage>
        <taxon>Eukaryota</taxon>
        <taxon>Sar</taxon>
        <taxon>Stramenopiles</taxon>
        <taxon>Bigyra</taxon>
        <taxon>Labyrinthulomycetes</taxon>
        <taxon>Thraustochytrida</taxon>
        <taxon>Thraustochytriidae</taxon>
        <taxon>Hondaea</taxon>
    </lineage>
</organism>
<evidence type="ECO:0000313" key="2">
    <source>
        <dbReference type="EMBL" id="GBG32588.1"/>
    </source>
</evidence>
<dbReference type="OrthoDB" id="434363at2759"/>
<evidence type="ECO:0000313" key="3">
    <source>
        <dbReference type="Proteomes" id="UP000241890"/>
    </source>
</evidence>
<feature type="transmembrane region" description="Helical" evidence="1">
    <location>
        <begin position="9"/>
        <end position="27"/>
    </location>
</feature>
<name>A0A2R5GS52_9STRA</name>
<feature type="transmembrane region" description="Helical" evidence="1">
    <location>
        <begin position="39"/>
        <end position="57"/>
    </location>
</feature>
<keyword evidence="1" id="KW-1133">Transmembrane helix</keyword>
<comment type="caution">
    <text evidence="2">The sequence shown here is derived from an EMBL/GenBank/DDBJ whole genome shotgun (WGS) entry which is preliminary data.</text>
</comment>
<dbReference type="EMBL" id="BEYU01000125">
    <property type="protein sequence ID" value="GBG32588.1"/>
    <property type="molecule type" value="Genomic_DNA"/>
</dbReference>
<dbReference type="InParanoid" id="A0A2R5GS52"/>
<evidence type="ECO:0000256" key="1">
    <source>
        <dbReference type="SAM" id="Phobius"/>
    </source>
</evidence>
<sequence>MFFASRKRLIIAYTLYPMIVVFILLVLRLPHPEHEVVDVAVAVGISLGTISFVYHFVRALATGKLPAELDSRMGLANGQEGPLLDHVDLS</sequence>
<dbReference type="AlphaFoldDB" id="A0A2R5GS52"/>
<protein>
    <submittedName>
        <fullName evidence="2">Uncharacterized protein</fullName>
    </submittedName>
</protein>
<keyword evidence="3" id="KW-1185">Reference proteome</keyword>